<dbReference type="VEuPathDB" id="CryptoDB:Vbra_21270"/>
<evidence type="ECO:0000259" key="2">
    <source>
        <dbReference type="Pfam" id="PF00326"/>
    </source>
</evidence>
<dbReference type="AlphaFoldDB" id="A0A0G4F972"/>
<dbReference type="Gene3D" id="3.40.50.1820">
    <property type="entry name" value="alpha/beta hydrolase"/>
    <property type="match status" value="1"/>
</dbReference>
<dbReference type="GO" id="GO:0008236">
    <property type="term" value="F:serine-type peptidase activity"/>
    <property type="evidence" value="ECO:0007669"/>
    <property type="project" value="InterPro"/>
</dbReference>
<feature type="compositionally biased region" description="Polar residues" evidence="1">
    <location>
        <begin position="553"/>
        <end position="562"/>
    </location>
</feature>
<dbReference type="STRING" id="1169540.A0A0G4F972"/>
<dbReference type="InterPro" id="IPR029058">
    <property type="entry name" value="AB_hydrolase_fold"/>
</dbReference>
<evidence type="ECO:0000256" key="1">
    <source>
        <dbReference type="SAM" id="MobiDB-lite"/>
    </source>
</evidence>
<organism evidence="4 5">
    <name type="scientific">Vitrella brassicaformis (strain CCMP3155)</name>
    <dbReference type="NCBI Taxonomy" id="1169540"/>
    <lineage>
        <taxon>Eukaryota</taxon>
        <taxon>Sar</taxon>
        <taxon>Alveolata</taxon>
        <taxon>Colpodellida</taxon>
        <taxon>Vitrellaceae</taxon>
        <taxon>Vitrella</taxon>
    </lineage>
</organism>
<proteinExistence type="predicted"/>
<dbReference type="InterPro" id="IPR002469">
    <property type="entry name" value="Peptidase_S9B_N"/>
</dbReference>
<feature type="domain" description="Peptidase S9 prolyl oligopeptidase catalytic" evidence="2">
    <location>
        <begin position="666"/>
        <end position="867"/>
    </location>
</feature>
<dbReference type="InterPro" id="IPR001375">
    <property type="entry name" value="Peptidase_S9_cat"/>
</dbReference>
<evidence type="ECO:0008006" key="6">
    <source>
        <dbReference type="Google" id="ProtNLM"/>
    </source>
</evidence>
<feature type="domain" description="Dipeptidylpeptidase IV N-terminal" evidence="3">
    <location>
        <begin position="126"/>
        <end position="480"/>
    </location>
</feature>
<keyword evidence="5" id="KW-1185">Reference proteome</keyword>
<evidence type="ECO:0000259" key="3">
    <source>
        <dbReference type="Pfam" id="PF00930"/>
    </source>
</evidence>
<gene>
    <name evidence="4" type="ORF">Vbra_21270</name>
</gene>
<dbReference type="InParanoid" id="A0A0G4F972"/>
<dbReference type="Proteomes" id="UP000041254">
    <property type="component" value="Unassembled WGS sequence"/>
</dbReference>
<feature type="compositionally biased region" description="Gly residues" evidence="1">
    <location>
        <begin position="534"/>
        <end position="546"/>
    </location>
</feature>
<dbReference type="Gene3D" id="2.140.10.30">
    <property type="entry name" value="Dipeptidylpeptidase IV, N-terminal domain"/>
    <property type="match status" value="1"/>
</dbReference>
<dbReference type="PANTHER" id="PTHR11731">
    <property type="entry name" value="PROTEASE FAMILY S9B,C DIPEPTIDYL-PEPTIDASE IV-RELATED"/>
    <property type="match status" value="1"/>
</dbReference>
<protein>
    <recommendedName>
        <fullName evidence="6">Peptidase S9 prolyl oligopeptidase catalytic domain-containing protein</fullName>
    </recommendedName>
</protein>
<dbReference type="InterPro" id="IPR050278">
    <property type="entry name" value="Serine_Prot_S9B/DPPIV"/>
</dbReference>
<feature type="compositionally biased region" description="Low complexity" evidence="1">
    <location>
        <begin position="514"/>
        <end position="524"/>
    </location>
</feature>
<reference evidence="4 5" key="1">
    <citation type="submission" date="2014-11" db="EMBL/GenBank/DDBJ databases">
        <authorList>
            <person name="Zhu J."/>
            <person name="Qi W."/>
            <person name="Song R."/>
        </authorList>
    </citation>
    <scope>NUCLEOTIDE SEQUENCE [LARGE SCALE GENOMIC DNA]</scope>
</reference>
<name>A0A0G4F972_VITBC</name>
<evidence type="ECO:0000313" key="4">
    <source>
        <dbReference type="EMBL" id="CEM09172.1"/>
    </source>
</evidence>
<dbReference type="Pfam" id="PF00326">
    <property type="entry name" value="Peptidase_S9"/>
    <property type="match status" value="1"/>
</dbReference>
<dbReference type="GO" id="GO:0006508">
    <property type="term" value="P:proteolysis"/>
    <property type="evidence" value="ECO:0007669"/>
    <property type="project" value="InterPro"/>
</dbReference>
<dbReference type="OrthoDB" id="16520at2759"/>
<feature type="compositionally biased region" description="Basic and acidic residues" evidence="1">
    <location>
        <begin position="564"/>
        <end position="580"/>
    </location>
</feature>
<dbReference type="EMBL" id="CDMY01000394">
    <property type="protein sequence ID" value="CEM09172.1"/>
    <property type="molecule type" value="Genomic_DNA"/>
</dbReference>
<dbReference type="PANTHER" id="PTHR11731:SF193">
    <property type="entry name" value="DIPEPTIDYL PEPTIDASE 9"/>
    <property type="match status" value="1"/>
</dbReference>
<dbReference type="SUPFAM" id="SSF53474">
    <property type="entry name" value="alpha/beta-Hydrolases"/>
    <property type="match status" value="1"/>
</dbReference>
<dbReference type="OMA" id="VTHMTPQ"/>
<dbReference type="GO" id="GO:0008239">
    <property type="term" value="F:dipeptidyl-peptidase activity"/>
    <property type="evidence" value="ECO:0007669"/>
    <property type="project" value="TreeGrafter"/>
</dbReference>
<evidence type="ECO:0000313" key="5">
    <source>
        <dbReference type="Proteomes" id="UP000041254"/>
    </source>
</evidence>
<sequence>MTRPANGSYINTFSFSPDNKWVTYLAVHGASVRHLYAIHVDEGVPRRIVDPLRLTNTALRDEDLSLEEKLQRERARSSGLGVTKYHWSTAHNSILLPFGKALWIKSLPSSSTDEEPTEPYCLLDAPPDDPHPMLDALWSPDGQMVSLVRDKEVYVVGVEGEGEPGVALQLTSGARGNGGWTTGLAEYMAQEEMHRLRGYWWSPDSSYIAFCSFDESHIPAYDIVHQHVVKSNPAAEGVPKESHHFAFAGYPNAKMRLGVIKVPGKDEREKAAKDVRQGSKQPDCLARDVFKDPSVVWMDLGPDDEVYVARVDWVDLPTASGRPSLLVQLQNRPQTELHLMLFDTATGKPTQVHTEKDEKWVDLKDLFTLVGKEGLYLWGSDSPGITTLFLRSLYDRSMAIPLTPPTHKVISLVAHDTSYVCWQGCDNTDPCNHHIYLSPIPPITTTPPTPPPPVPLSLAPGVHQAIISPDKSMWIHQFSSINFYRGIWLRKFDPTSVLRDSGMLPNLNGGPAAGGVPTAGSSGTQGDASMADGDGNGGVGEDGGGAKGRRPPASSSEPSTQRPRVGEKEDGKREGGERPKVAPSDAGLGAVVITVPKVQAVHGGLMDMFYGKPHLFTCHNRTGTRLNGLYFLPDKRVYGEGPYPCIVSLYGGPGVQYVTNTIDQVFDYQSQLLRTLGFLVMKIDNRGSKNRDRDFEKAVHLNMGRIELEDQIDGVRHLTAIGLAKADPNDSEYRGVGIFGASYGGYMSAMAIFRFPEVFRSAVAVSPVTFLEGYSTHWTERYLSLPSEQPEAYHESSVLPQVRYLNPREHRLLLIHGLLDENVHFRHSAALIERMNDVGFSFDLMLFPTQRHCIRHNEKKKRLLRHFVTTLLPDKWASPALKLLDAPPHTALTDILDFQTLWNAFTQGAANSNK</sequence>
<dbReference type="SUPFAM" id="SSF82171">
    <property type="entry name" value="DPP6 N-terminal domain-like"/>
    <property type="match status" value="1"/>
</dbReference>
<accession>A0A0G4F972</accession>
<dbReference type="Pfam" id="PF00930">
    <property type="entry name" value="DPPIV_N"/>
    <property type="match status" value="1"/>
</dbReference>
<feature type="region of interest" description="Disordered" evidence="1">
    <location>
        <begin position="509"/>
        <end position="584"/>
    </location>
</feature>